<dbReference type="InterPro" id="IPR007123">
    <property type="entry name" value="Gelsolin-like_dom"/>
</dbReference>
<dbReference type="PANTHER" id="PTHR11977">
    <property type="entry name" value="VILLIN"/>
    <property type="match status" value="1"/>
</dbReference>
<dbReference type="SUPFAM" id="SSF47050">
    <property type="entry name" value="VHP, Villin headpiece domain"/>
    <property type="match status" value="1"/>
</dbReference>
<feature type="chain" id="PRO_5001906722" evidence="3">
    <location>
        <begin position="19"/>
        <end position="2456"/>
    </location>
</feature>
<dbReference type="EMBL" id="KL250663">
    <property type="protein sequence ID" value="KGB35176.1"/>
    <property type="molecule type" value="Genomic_DNA"/>
</dbReference>
<dbReference type="GO" id="GO:0008154">
    <property type="term" value="P:actin polymerization or depolymerization"/>
    <property type="evidence" value="ECO:0007669"/>
    <property type="project" value="TreeGrafter"/>
</dbReference>
<sequence>YPLLLLHVLSWILREIMDADVSSKLRFRQIIQPHEHNFSVPSFGYDFRNTFKMNEKNTIQQQLPTDTNSEFKKSVKMALATVNQPKPLNSVIAETGPSVDQTADFKYASRPQLRDMHKELQTTSSLRRQNFNERQVKLNESSVPATLSTKSSTYRPGSMYLPKSKNDHVFTEQNMNSQQAGLSQLPESKQLYTDTGYAVGTGGQFDHSSLQRASSLGRNSHKSVPAFNPVLPHSGLPGIFENSTVNEQSKPDLQYSHQMTTQMDYPQWYHHQQQRLQPSQPQETISQPVQQIHSLHSSGWIFPQNTVASSQVHSSAPNNQTSCYNSSSYNPANNAGEFMFTVPPTVANIGGTSNQQGVIPQSYILTPDIASFTHSQTSERVSGPLTQPVHQSQLLAGTTVLQPQVAIVTVDPEILRAILSGAFNTQALFQSVNMSSNSKPNINMTSSVNLPTQKLDNSNIDAFPLSLTKNYCQPSETQNVFVPESSISTDTNKEDQNLENLCCLNDTESQNSTFFHNKTKDKSNDNQELVRYSNGIQPIHNSSDDKPRESAPRIGNPPRTLRFLEKTESCEPGGQTEDSHHSGLTSGREPRKLKPSSFIFGSRKASTDEPPNLHKNETNENLGKPKADNTDMIDQRQEVSSISAYYEQLKRRNSRPLSACKLTAGTQFQPPADPSLLKTSECPPNFESSPMNCRSAHQLTRGYTVASSKPDHPGLSTGFSKERTQLKETDPSIMTVAERAKQWLLAQSSGCREIQRYSTSGFIDQDLVDCQDLVPVEDRVKMFDIGASLGHQIEKRPEVKSELQELCKKKQVKFGETNLQKPDSSKSINLTNKSVTSVTLQTLRPNHINSRRPHSSVNLHRIKQESPQMGVTQPAIKTSQGVNFINSSLKIAPVKGVQQSNGDELTRLSLNEKRNLFNQRFQQRQSSLTNKSFSGASEPKRVIRRKTQPITLDDLAKANQLILERYYGKHLESPFGSVKGDEQDSFGFHEYDSQLSTPEASLINESKDAYNDFYNRSFINRNNCYSNKYGRCENYMESMIKTNNEFPRNQRQETHDNRLKNPSKSFRLDPHHDKYELYSSDKNIYNYDKNEYSKNIYRSNSCKHNHTNDNYGPFTPELNREISARKSSKINHLVNLLYRNSEERNKQHIITNNNAGNNSRPINSLEQSGLPEGNQIKIQNKSFSGKLPRTINYSFNLHQNNKQVENTILNNSIIIQKENNSEESYPQMSIRERIACIRQNTLNWRERVEKEEPNVDRSCDINKIRLSLVEKQESWKQRVDYKNDYDFPIFERNKKTNDYTSLEPLPSKCPHSQDLTTNTSKCLPVEPIIRNTSKENRSEVKHQESFTTADPINKPTTITKPSPLVRQAFHISKNVSVPTMEDKELTDFFTSKTTIETTSAVGPVKLPTLPSQPNKDLNNVYERIADARRAARPEKRKPPRDLKNPLKALEQRENIKSNYEEIRTPLEAISTDQESGKHITPFKTLLRTVDPSVRTDLDFAAKNSILADSAKAGLACSEDINEAKGNLRSVQEGQSLRNSSTQRQLLPYKPIMLLHIKGRRHVQVRLVAPSAKSMNSGDCFILITTDSVFAWFGESANIVEVNKTRELASWIHKKHELSYTGNLGEAAQNFGDGYIAIHENTDSYNVAGCLDNENQNNTTGSSNQHYSSALKFWKALGYNSPQMVHHAGPPEEDERYELMIQHTNRVYRVTLDGLIPCEECWGNPVKYHILQSDQAFVFDFGSEMYLWTGKQITSELRQAGIELAHKAYNMNYDFGQCKLNPLDPLNSHTSDILASGCKRPEWTLLGKVTDRGETVLFKEKFFDWPDTSRIQIKSLKPGKSISTESSPAIASLTMEPYSANELYETAINNPPPPPNLLTLEGRYIGRGGKVCRYEDGIIRQFWVETNELRVWHISEFARYEIPLTSHGQFHREDTYVIRWSYKIAYTSLQNSNKRPTENVREHCAYFYWQGSRSKITEKGAAALMTIELDEERGPQIRVIEGREPPVFCYLFNGRMITHEGKRTAQKEFTTRMFIVRGEVMEEGHLIEVPVQLNSLRPQGVLLLVQYTKYPMTDSAEIIRAFCWIGHCPPELGKQLNLIYEIHQHDRNELSKEFLNILNSEDQLSSPLCLDSIKSHSRMVIWQFTHHKGRKLGVERLNYTLQPDPASLPFDETLIKTNTNSVSPSSQSTEGVTERFLASQNLITAHLSQSPIEPAFPFLLGDLYSVPQPSLFLIITRIPSVYIWEGWWPISTLTRSRFMSQKLSRSFSTYSKSPSIPGDQTDDYRWSTSLDECFEFSPQNSADGSFDFEENEQPALTGTGRARFCAVRKAAMHTAKALADKCTKAYLIYAGLEPPEFLVLFPPHVRSTDAIAYHQFEDGKTDGQKDLIDSLLSSYTLASYTLSDLQQRPLPPELDATCLETYLDDKTFEEIFSMSREDFNKLPIWKQAEMKKYSGLF</sequence>
<dbReference type="Pfam" id="PF02209">
    <property type="entry name" value="VHP"/>
    <property type="match status" value="1"/>
</dbReference>
<evidence type="ECO:0000259" key="4">
    <source>
        <dbReference type="PROSITE" id="PS51089"/>
    </source>
</evidence>
<feature type="region of interest" description="Disordered" evidence="2">
    <location>
        <begin position="1046"/>
        <end position="1070"/>
    </location>
</feature>
<feature type="compositionally biased region" description="Polar residues" evidence="2">
    <location>
        <begin position="1345"/>
        <end position="1360"/>
    </location>
</feature>
<evidence type="ECO:0000256" key="3">
    <source>
        <dbReference type="SAM" id="SignalP"/>
    </source>
</evidence>
<dbReference type="GO" id="GO:0051015">
    <property type="term" value="F:actin filament binding"/>
    <property type="evidence" value="ECO:0007669"/>
    <property type="project" value="InterPro"/>
</dbReference>
<feature type="compositionally biased region" description="Basic and acidic residues" evidence="2">
    <location>
        <begin position="542"/>
        <end position="551"/>
    </location>
</feature>
<feature type="compositionally biased region" description="Basic and acidic residues" evidence="2">
    <location>
        <begin position="1333"/>
        <end position="1344"/>
    </location>
</feature>
<comment type="similarity">
    <text evidence="1">Belongs to the villin/gelsolin family.</text>
</comment>
<reference evidence="5" key="1">
    <citation type="journal article" date="2012" name="Nat. Genet.">
        <title>Whole-genome sequence of Schistosoma haematobium.</title>
        <authorList>
            <person name="Young N.D."/>
            <person name="Jex A.R."/>
            <person name="Li B."/>
            <person name="Liu S."/>
            <person name="Yang L."/>
            <person name="Xiong Z."/>
            <person name="Li Y."/>
            <person name="Cantacessi C."/>
            <person name="Hall R.S."/>
            <person name="Xu X."/>
            <person name="Chen F."/>
            <person name="Wu X."/>
            <person name="Zerlotini A."/>
            <person name="Oliveira G."/>
            <person name="Hofmann A."/>
            <person name="Zhang G."/>
            <person name="Fang X."/>
            <person name="Kang Y."/>
            <person name="Campbell B.E."/>
            <person name="Loukas A."/>
            <person name="Ranganathan S."/>
            <person name="Rollinson D."/>
            <person name="Rinaldi G."/>
            <person name="Brindley P.J."/>
            <person name="Yang H."/>
            <person name="Wang J."/>
            <person name="Wang J."/>
            <person name="Gasser R.B."/>
        </authorList>
    </citation>
    <scope>NUCLEOTIDE SEQUENCE [LARGE SCALE GENOMIC DNA]</scope>
</reference>
<dbReference type="Gene3D" id="1.10.950.10">
    <property type="entry name" value="Villin headpiece domain"/>
    <property type="match status" value="1"/>
</dbReference>
<dbReference type="GO" id="GO:0051016">
    <property type="term" value="P:barbed-end actin filament capping"/>
    <property type="evidence" value="ECO:0007669"/>
    <property type="project" value="TreeGrafter"/>
</dbReference>
<dbReference type="SUPFAM" id="SSF55753">
    <property type="entry name" value="Actin depolymerizing proteins"/>
    <property type="match status" value="3"/>
</dbReference>
<feature type="compositionally biased region" description="Basic and acidic residues" evidence="2">
    <location>
        <begin position="605"/>
        <end position="633"/>
    </location>
</feature>
<feature type="compositionally biased region" description="Basic and acidic residues" evidence="2">
    <location>
        <begin position="1048"/>
        <end position="1059"/>
    </location>
</feature>
<dbReference type="SMART" id="SM00262">
    <property type="entry name" value="GEL"/>
    <property type="match status" value="2"/>
</dbReference>
<feature type="compositionally biased region" description="Polar residues" evidence="2">
    <location>
        <begin position="138"/>
        <end position="155"/>
    </location>
</feature>
<proteinExistence type="inferred from homology"/>
<feature type="domain" description="HP" evidence="4">
    <location>
        <begin position="2393"/>
        <end position="2456"/>
    </location>
</feature>
<keyword evidence="3" id="KW-0732">Signal</keyword>
<evidence type="ECO:0000256" key="2">
    <source>
        <dbReference type="SAM" id="MobiDB-lite"/>
    </source>
</evidence>
<dbReference type="PANTHER" id="PTHR11977:SF45">
    <property type="entry name" value="SUPERVILLIN"/>
    <property type="match status" value="1"/>
</dbReference>
<feature type="region of interest" description="Disordered" evidence="2">
    <location>
        <begin position="138"/>
        <end position="161"/>
    </location>
</feature>
<dbReference type="InterPro" id="IPR036886">
    <property type="entry name" value="Villin_headpiece_dom_sf"/>
</dbReference>
<feature type="non-terminal residue" evidence="5">
    <location>
        <position position="1"/>
    </location>
</feature>
<dbReference type="GO" id="GO:0051014">
    <property type="term" value="P:actin filament severing"/>
    <property type="evidence" value="ECO:0007669"/>
    <property type="project" value="TreeGrafter"/>
</dbReference>
<dbReference type="PROSITE" id="PS51089">
    <property type="entry name" value="HP"/>
    <property type="match status" value="1"/>
</dbReference>
<evidence type="ECO:0000313" key="5">
    <source>
        <dbReference type="EMBL" id="KGB35176.1"/>
    </source>
</evidence>
<dbReference type="InterPro" id="IPR003128">
    <property type="entry name" value="Villin_headpiece"/>
</dbReference>
<dbReference type="GO" id="GO:0005546">
    <property type="term" value="F:phosphatidylinositol-4,5-bisphosphate binding"/>
    <property type="evidence" value="ECO:0007669"/>
    <property type="project" value="TreeGrafter"/>
</dbReference>
<dbReference type="InterPro" id="IPR007122">
    <property type="entry name" value="Villin/Gelsolin"/>
</dbReference>
<protein>
    <submittedName>
        <fullName evidence="5">Supervillin</fullName>
    </submittedName>
</protein>
<feature type="region of interest" description="Disordered" evidence="2">
    <location>
        <begin position="1333"/>
        <end position="1361"/>
    </location>
</feature>
<gene>
    <name evidence="5" type="ORF">MS3_03418</name>
</gene>
<dbReference type="InterPro" id="IPR029006">
    <property type="entry name" value="ADF-H/Gelsolin-like_dom_sf"/>
</dbReference>
<dbReference type="STRING" id="6185.A0A095AM01"/>
<dbReference type="GO" id="GO:0015629">
    <property type="term" value="C:actin cytoskeleton"/>
    <property type="evidence" value="ECO:0007669"/>
    <property type="project" value="TreeGrafter"/>
</dbReference>
<name>A0A095AM01_SCHHA</name>
<dbReference type="Pfam" id="PF00626">
    <property type="entry name" value="Gelsolin"/>
    <property type="match status" value="1"/>
</dbReference>
<accession>A0A095AM01</accession>
<evidence type="ECO:0000256" key="1">
    <source>
        <dbReference type="ARBA" id="ARBA00008418"/>
    </source>
</evidence>
<dbReference type="SMART" id="SM00153">
    <property type="entry name" value="VHP"/>
    <property type="match status" value="1"/>
</dbReference>
<organism evidence="5">
    <name type="scientific">Schistosoma haematobium</name>
    <name type="common">Blood fluke</name>
    <dbReference type="NCBI Taxonomy" id="6185"/>
    <lineage>
        <taxon>Eukaryota</taxon>
        <taxon>Metazoa</taxon>
        <taxon>Spiralia</taxon>
        <taxon>Lophotrochozoa</taxon>
        <taxon>Platyhelminthes</taxon>
        <taxon>Trematoda</taxon>
        <taxon>Digenea</taxon>
        <taxon>Strigeidida</taxon>
        <taxon>Schistosomatoidea</taxon>
        <taxon>Schistosomatidae</taxon>
        <taxon>Schistosoma</taxon>
    </lineage>
</organism>
<dbReference type="GO" id="GO:0005737">
    <property type="term" value="C:cytoplasm"/>
    <property type="evidence" value="ECO:0007669"/>
    <property type="project" value="TreeGrafter"/>
</dbReference>
<dbReference type="Gene3D" id="3.40.20.10">
    <property type="entry name" value="Severin"/>
    <property type="match status" value="3"/>
</dbReference>
<feature type="region of interest" description="Disordered" evidence="2">
    <location>
        <begin position="534"/>
        <end position="633"/>
    </location>
</feature>
<feature type="signal peptide" evidence="3">
    <location>
        <begin position="1"/>
        <end position="18"/>
    </location>
</feature>